<feature type="compositionally biased region" description="Low complexity" evidence="1">
    <location>
        <begin position="44"/>
        <end position="59"/>
    </location>
</feature>
<organism evidence="2 3">
    <name type="scientific">Portunus trituberculatus</name>
    <name type="common">Swimming crab</name>
    <name type="synonym">Neptunus trituberculatus</name>
    <dbReference type="NCBI Taxonomy" id="210409"/>
    <lineage>
        <taxon>Eukaryota</taxon>
        <taxon>Metazoa</taxon>
        <taxon>Ecdysozoa</taxon>
        <taxon>Arthropoda</taxon>
        <taxon>Crustacea</taxon>
        <taxon>Multicrustacea</taxon>
        <taxon>Malacostraca</taxon>
        <taxon>Eumalacostraca</taxon>
        <taxon>Eucarida</taxon>
        <taxon>Decapoda</taxon>
        <taxon>Pleocyemata</taxon>
        <taxon>Brachyura</taxon>
        <taxon>Eubrachyura</taxon>
        <taxon>Portunoidea</taxon>
        <taxon>Portunidae</taxon>
        <taxon>Portuninae</taxon>
        <taxon>Portunus</taxon>
    </lineage>
</organism>
<dbReference type="Proteomes" id="UP000324222">
    <property type="component" value="Unassembled WGS sequence"/>
</dbReference>
<evidence type="ECO:0000313" key="3">
    <source>
        <dbReference type="Proteomes" id="UP000324222"/>
    </source>
</evidence>
<reference evidence="2 3" key="1">
    <citation type="submission" date="2019-05" db="EMBL/GenBank/DDBJ databases">
        <title>Another draft genome of Portunus trituberculatus and its Hox gene families provides insights of decapod evolution.</title>
        <authorList>
            <person name="Jeong J.-H."/>
            <person name="Song I."/>
            <person name="Kim S."/>
            <person name="Choi T."/>
            <person name="Kim D."/>
            <person name="Ryu S."/>
            <person name="Kim W."/>
        </authorList>
    </citation>
    <scope>NUCLEOTIDE SEQUENCE [LARGE SCALE GENOMIC DNA]</scope>
    <source>
        <tissue evidence="2">Muscle</tissue>
    </source>
</reference>
<protein>
    <submittedName>
        <fullName evidence="2">Uncharacterized protein</fullName>
    </submittedName>
</protein>
<sequence length="102" mass="11579">MLGRCMRVSPVNYTAPDDPTAIVRSRRTQTHAHLHSQLKPGDQSHSSSTTDTSKTRATTLQEHLTNRGKARGEKLESRDETHRTQRWRDCKCVYSCVCLGLQ</sequence>
<evidence type="ECO:0000256" key="1">
    <source>
        <dbReference type="SAM" id="MobiDB-lite"/>
    </source>
</evidence>
<proteinExistence type="predicted"/>
<feature type="compositionally biased region" description="Basic and acidic residues" evidence="1">
    <location>
        <begin position="70"/>
        <end position="85"/>
    </location>
</feature>
<evidence type="ECO:0000313" key="2">
    <source>
        <dbReference type="EMBL" id="MPC93976.1"/>
    </source>
</evidence>
<dbReference type="AlphaFoldDB" id="A0A5B7JI90"/>
<name>A0A5B7JI90_PORTR</name>
<dbReference type="EMBL" id="VSRR010096824">
    <property type="protein sequence ID" value="MPC93976.1"/>
    <property type="molecule type" value="Genomic_DNA"/>
</dbReference>
<accession>A0A5B7JI90</accession>
<comment type="caution">
    <text evidence="2">The sequence shown here is derived from an EMBL/GenBank/DDBJ whole genome shotgun (WGS) entry which is preliminary data.</text>
</comment>
<keyword evidence="3" id="KW-1185">Reference proteome</keyword>
<feature type="compositionally biased region" description="Basic residues" evidence="1">
    <location>
        <begin position="24"/>
        <end position="36"/>
    </location>
</feature>
<feature type="region of interest" description="Disordered" evidence="1">
    <location>
        <begin position="1"/>
        <end position="85"/>
    </location>
</feature>
<gene>
    <name evidence="2" type="ORF">E2C01_089124</name>
</gene>